<feature type="transmembrane region" description="Helical" evidence="1">
    <location>
        <begin position="195"/>
        <end position="213"/>
    </location>
</feature>
<reference evidence="4" key="1">
    <citation type="submission" date="2016-10" db="EMBL/GenBank/DDBJ databases">
        <authorList>
            <person name="Varghese N."/>
            <person name="Submissions S."/>
        </authorList>
    </citation>
    <scope>NUCLEOTIDE SEQUENCE [LARGE SCALE GENOMIC DNA]</scope>
    <source>
        <strain evidence="4">S6-262</strain>
    </source>
</reference>
<evidence type="ECO:0000313" key="3">
    <source>
        <dbReference type="EMBL" id="SEN79869.1"/>
    </source>
</evidence>
<keyword evidence="3" id="KW-0378">Hydrolase</keyword>
<keyword evidence="1" id="KW-0472">Membrane</keyword>
<keyword evidence="4" id="KW-1185">Reference proteome</keyword>
<feature type="domain" description="CAAX prenyl protease 2/Lysostaphin resistance protein A-like" evidence="2">
    <location>
        <begin position="142"/>
        <end position="230"/>
    </location>
</feature>
<feature type="transmembrane region" description="Helical" evidence="1">
    <location>
        <begin position="141"/>
        <end position="160"/>
    </location>
</feature>
<dbReference type="Proteomes" id="UP000199206">
    <property type="component" value="Unassembled WGS sequence"/>
</dbReference>
<feature type="transmembrane region" description="Helical" evidence="1">
    <location>
        <begin position="6"/>
        <end position="24"/>
    </location>
</feature>
<evidence type="ECO:0000259" key="2">
    <source>
        <dbReference type="Pfam" id="PF02517"/>
    </source>
</evidence>
<dbReference type="InterPro" id="IPR003675">
    <property type="entry name" value="Rce1/LyrA-like_dom"/>
</dbReference>
<feature type="transmembrane region" description="Helical" evidence="1">
    <location>
        <begin position="51"/>
        <end position="69"/>
    </location>
</feature>
<name>A0A1H8JGI8_9SPHN</name>
<dbReference type="AlphaFoldDB" id="A0A1H8JGI8"/>
<sequence>MIVPALLLAGALAAYGWFLWGGRLRRDWFRPRMARSGGGGEHPLARTARRMLLLFGGSGLVGLLLIGRLDAPVTMPSVFTDAQALAARWTGIPAPSPWPVGTLLAAMVVGGVIAGLVARIRRRPPATLGRADMLVPKSSGDLGWALVVSVVAGTCEELFFRLLLPLLIALVGFGAPIGFGVSAILFGIAHRYQGVVGVVTTAVLALLLSAAYLLTGQLWMAMVLHTALDLVALIVRPLVAGTMRRPHRG</sequence>
<evidence type="ECO:0000313" key="4">
    <source>
        <dbReference type="Proteomes" id="UP000199206"/>
    </source>
</evidence>
<evidence type="ECO:0000256" key="1">
    <source>
        <dbReference type="SAM" id="Phobius"/>
    </source>
</evidence>
<dbReference type="STRING" id="1166340.SAMN05192583_3596"/>
<gene>
    <name evidence="3" type="ORF">SAMN05192583_3596</name>
</gene>
<keyword evidence="1" id="KW-0812">Transmembrane</keyword>
<accession>A0A1H8JGI8</accession>
<feature type="transmembrane region" description="Helical" evidence="1">
    <location>
        <begin position="219"/>
        <end position="239"/>
    </location>
</feature>
<dbReference type="InterPro" id="IPR052710">
    <property type="entry name" value="CAAX_protease"/>
</dbReference>
<dbReference type="Pfam" id="PF02517">
    <property type="entry name" value="Rce1-like"/>
    <property type="match status" value="1"/>
</dbReference>
<feature type="transmembrane region" description="Helical" evidence="1">
    <location>
        <begin position="166"/>
        <end position="188"/>
    </location>
</feature>
<organism evidence="3 4">
    <name type="scientific">Sphingomonas gellani</name>
    <dbReference type="NCBI Taxonomy" id="1166340"/>
    <lineage>
        <taxon>Bacteria</taxon>
        <taxon>Pseudomonadati</taxon>
        <taxon>Pseudomonadota</taxon>
        <taxon>Alphaproteobacteria</taxon>
        <taxon>Sphingomonadales</taxon>
        <taxon>Sphingomonadaceae</taxon>
        <taxon>Sphingomonas</taxon>
    </lineage>
</organism>
<dbReference type="GO" id="GO:0080120">
    <property type="term" value="P:CAAX-box protein maturation"/>
    <property type="evidence" value="ECO:0007669"/>
    <property type="project" value="UniProtKB-ARBA"/>
</dbReference>
<dbReference type="PANTHER" id="PTHR36435:SF1">
    <property type="entry name" value="CAAX AMINO TERMINAL PROTEASE FAMILY PROTEIN"/>
    <property type="match status" value="1"/>
</dbReference>
<dbReference type="PANTHER" id="PTHR36435">
    <property type="entry name" value="SLR1288 PROTEIN"/>
    <property type="match status" value="1"/>
</dbReference>
<proteinExistence type="predicted"/>
<dbReference type="EMBL" id="FOCF01000013">
    <property type="protein sequence ID" value="SEN79869.1"/>
    <property type="molecule type" value="Genomic_DNA"/>
</dbReference>
<dbReference type="GO" id="GO:0004175">
    <property type="term" value="F:endopeptidase activity"/>
    <property type="evidence" value="ECO:0007669"/>
    <property type="project" value="UniProtKB-ARBA"/>
</dbReference>
<protein>
    <submittedName>
        <fullName evidence="3">CAAX protease self-immunity</fullName>
    </submittedName>
</protein>
<keyword evidence="1" id="KW-1133">Transmembrane helix</keyword>
<feature type="transmembrane region" description="Helical" evidence="1">
    <location>
        <begin position="98"/>
        <end position="120"/>
    </location>
</feature>
<dbReference type="GO" id="GO:0006508">
    <property type="term" value="P:proteolysis"/>
    <property type="evidence" value="ECO:0007669"/>
    <property type="project" value="UniProtKB-KW"/>
</dbReference>
<keyword evidence="3" id="KW-0645">Protease</keyword>